<evidence type="ECO:0000313" key="2">
    <source>
        <dbReference type="Proteomes" id="UP000254925"/>
    </source>
</evidence>
<organism evidence="1 2">
    <name type="scientific">Microvirga subterranea</name>
    <dbReference type="NCBI Taxonomy" id="186651"/>
    <lineage>
        <taxon>Bacteria</taxon>
        <taxon>Pseudomonadati</taxon>
        <taxon>Pseudomonadota</taxon>
        <taxon>Alphaproteobacteria</taxon>
        <taxon>Hyphomicrobiales</taxon>
        <taxon>Methylobacteriaceae</taxon>
        <taxon>Microvirga</taxon>
    </lineage>
</organism>
<reference evidence="1 2" key="1">
    <citation type="submission" date="2018-07" db="EMBL/GenBank/DDBJ databases">
        <title>Genomic Encyclopedia of Type Strains, Phase IV (KMG-IV): sequencing the most valuable type-strain genomes for metagenomic binning, comparative biology and taxonomic classification.</title>
        <authorList>
            <person name="Goeker M."/>
        </authorList>
    </citation>
    <scope>NUCLEOTIDE SEQUENCE [LARGE SCALE GENOMIC DNA]</scope>
    <source>
        <strain evidence="1 2">DSM 14364</strain>
    </source>
</reference>
<accession>A0A370HQH4</accession>
<keyword evidence="2" id="KW-1185">Reference proteome</keyword>
<dbReference type="AlphaFoldDB" id="A0A370HQH4"/>
<name>A0A370HQH4_9HYPH</name>
<dbReference type="EMBL" id="QQBB01000003">
    <property type="protein sequence ID" value="RDI60191.1"/>
    <property type="molecule type" value="Genomic_DNA"/>
</dbReference>
<sequence>MPTSSSNVCEGGIPGLLLPQQAWFVLERENIRTIQRLKAIADKIEHVLPGIGPKTADAIRAELARVDGLASAAGEAVP</sequence>
<proteinExistence type="predicted"/>
<dbReference type="Proteomes" id="UP000254925">
    <property type="component" value="Unassembled WGS sequence"/>
</dbReference>
<dbReference type="OrthoDB" id="8020814at2"/>
<comment type="caution">
    <text evidence="1">The sequence shown here is derived from an EMBL/GenBank/DDBJ whole genome shotgun (WGS) entry which is preliminary data.</text>
</comment>
<evidence type="ECO:0000313" key="1">
    <source>
        <dbReference type="EMBL" id="RDI60191.1"/>
    </source>
</evidence>
<gene>
    <name evidence="1" type="ORF">DES45_103453</name>
</gene>
<evidence type="ECO:0008006" key="3">
    <source>
        <dbReference type="Google" id="ProtNLM"/>
    </source>
</evidence>
<dbReference type="RefSeq" id="WP_114769882.1">
    <property type="nucleotide sequence ID" value="NZ_QQBB01000003.1"/>
</dbReference>
<protein>
    <recommendedName>
        <fullName evidence="3">Helix-hairpin-helix protein</fullName>
    </recommendedName>
</protein>